<evidence type="ECO:0000259" key="1">
    <source>
        <dbReference type="SMART" id="SM00470"/>
    </source>
</evidence>
<gene>
    <name evidence="2" type="ORF">ENN04_03705</name>
</gene>
<dbReference type="InterPro" id="IPR003115">
    <property type="entry name" value="ParB_N"/>
</dbReference>
<proteinExistence type="predicted"/>
<feature type="domain" description="ParB-like N-terminal" evidence="1">
    <location>
        <begin position="19"/>
        <end position="103"/>
    </location>
</feature>
<evidence type="ECO:0000313" key="2">
    <source>
        <dbReference type="EMBL" id="HHO73724.1"/>
    </source>
</evidence>
<dbReference type="Pfam" id="PF02195">
    <property type="entry name" value="ParB_N"/>
    <property type="match status" value="1"/>
</dbReference>
<dbReference type="InterPro" id="IPR036086">
    <property type="entry name" value="ParB/Sulfiredoxin_sf"/>
</dbReference>
<name>A0A7C5SXW4_9AQUI</name>
<sequence length="263" mass="30749">MREIASFQEPVRHRTLSLCLLDVKEIEVPHFQRDLSETLKERLKTAIEKLGFLVPIIVVQREGKFYVIDGQHRFFALRELGVDEILAIVVGEELYHYFLELNTEKPPNVKEKSKQAYRLYMELFKENDSQLEEDLIDYFEKPEYITLGFTIEELEPKFSASFYESFVSKIDKFLRLPLSSAVEERRNRAKALFELNKLVNEKYAEFGWDNALMKGEIIRKAVQKAYGVRVRVIPDDFYTAIERVKSACESLSPEDFEGGLSLE</sequence>
<organism evidence="2">
    <name type="scientific">Thermocrinis ruber</name>
    <dbReference type="NCBI Taxonomy" id="75906"/>
    <lineage>
        <taxon>Bacteria</taxon>
        <taxon>Pseudomonadati</taxon>
        <taxon>Aquificota</taxon>
        <taxon>Aquificia</taxon>
        <taxon>Aquificales</taxon>
        <taxon>Aquificaceae</taxon>
        <taxon>Thermocrinis</taxon>
    </lineage>
</organism>
<dbReference type="Gene3D" id="3.90.1530.10">
    <property type="entry name" value="Conserved hypothetical protein from pyrococcus furiosus pfu- 392566-001, ParB domain"/>
    <property type="match status" value="1"/>
</dbReference>
<dbReference type="EMBL" id="DSAC01000043">
    <property type="protein sequence ID" value="HHO73724.1"/>
    <property type="molecule type" value="Genomic_DNA"/>
</dbReference>
<accession>A0A7C5SXW4</accession>
<protein>
    <submittedName>
        <fullName evidence="2">DUF262 domain-containing protein</fullName>
    </submittedName>
</protein>
<reference evidence="2" key="1">
    <citation type="journal article" date="2020" name="mSystems">
        <title>Genome- and Community-Level Interaction Insights into Carbon Utilization and Element Cycling Functions of Hydrothermarchaeota in Hydrothermal Sediment.</title>
        <authorList>
            <person name="Zhou Z."/>
            <person name="Liu Y."/>
            <person name="Xu W."/>
            <person name="Pan J."/>
            <person name="Luo Z.H."/>
            <person name="Li M."/>
        </authorList>
    </citation>
    <scope>NUCLEOTIDE SEQUENCE [LARGE SCALE GENOMIC DNA]</scope>
    <source>
        <strain evidence="2">SpSt-114</strain>
    </source>
</reference>
<dbReference type="SMART" id="SM00470">
    <property type="entry name" value="ParB"/>
    <property type="match status" value="1"/>
</dbReference>
<dbReference type="AlphaFoldDB" id="A0A7C5SXW4"/>
<comment type="caution">
    <text evidence="2">The sequence shown here is derived from an EMBL/GenBank/DDBJ whole genome shotgun (WGS) entry which is preliminary data.</text>
</comment>
<dbReference type="SUPFAM" id="SSF110849">
    <property type="entry name" value="ParB/Sulfiredoxin"/>
    <property type="match status" value="1"/>
</dbReference>